<gene>
    <name evidence="1" type="ORF">GWK47_010895</name>
</gene>
<dbReference type="Proteomes" id="UP000770661">
    <property type="component" value="Unassembled WGS sequence"/>
</dbReference>
<organism evidence="1 2">
    <name type="scientific">Chionoecetes opilio</name>
    <name type="common">Atlantic snow crab</name>
    <name type="synonym">Cancer opilio</name>
    <dbReference type="NCBI Taxonomy" id="41210"/>
    <lineage>
        <taxon>Eukaryota</taxon>
        <taxon>Metazoa</taxon>
        <taxon>Ecdysozoa</taxon>
        <taxon>Arthropoda</taxon>
        <taxon>Crustacea</taxon>
        <taxon>Multicrustacea</taxon>
        <taxon>Malacostraca</taxon>
        <taxon>Eumalacostraca</taxon>
        <taxon>Eucarida</taxon>
        <taxon>Decapoda</taxon>
        <taxon>Pleocyemata</taxon>
        <taxon>Brachyura</taxon>
        <taxon>Eubrachyura</taxon>
        <taxon>Majoidea</taxon>
        <taxon>Majidae</taxon>
        <taxon>Chionoecetes</taxon>
    </lineage>
</organism>
<dbReference type="AlphaFoldDB" id="A0A8J4Y431"/>
<keyword evidence="2" id="KW-1185">Reference proteome</keyword>
<comment type="caution">
    <text evidence="1">The sequence shown here is derived from an EMBL/GenBank/DDBJ whole genome shotgun (WGS) entry which is preliminary data.</text>
</comment>
<evidence type="ECO:0000313" key="1">
    <source>
        <dbReference type="EMBL" id="KAG0715884.1"/>
    </source>
</evidence>
<sequence length="110" mass="12221">MALEVLHEEAKPLGLEVSWLKTKVQVFEGLVDEIVHACGEDIEISENFTYLGSAVQNDGGSRQEVLRRIGIAHGLEAEDNEDIGDVYVPVDADLESGRIVREELRRTSFP</sequence>
<name>A0A8J4Y431_CHIOP</name>
<dbReference type="OrthoDB" id="18087at2759"/>
<dbReference type="EMBL" id="JACEEZ010019255">
    <property type="protein sequence ID" value="KAG0715884.1"/>
    <property type="molecule type" value="Genomic_DNA"/>
</dbReference>
<protein>
    <submittedName>
        <fullName evidence="1">Uncharacterized protein</fullName>
    </submittedName>
</protein>
<evidence type="ECO:0000313" key="2">
    <source>
        <dbReference type="Proteomes" id="UP000770661"/>
    </source>
</evidence>
<accession>A0A8J4Y431</accession>
<proteinExistence type="predicted"/>
<reference evidence="1" key="1">
    <citation type="submission" date="2020-07" db="EMBL/GenBank/DDBJ databases">
        <title>The High-quality genome of the commercially important snow crab, Chionoecetes opilio.</title>
        <authorList>
            <person name="Jeong J.-H."/>
            <person name="Ryu S."/>
        </authorList>
    </citation>
    <scope>NUCLEOTIDE SEQUENCE</scope>
    <source>
        <strain evidence="1">MADBK_172401_WGS</strain>
        <tissue evidence="1">Digestive gland</tissue>
    </source>
</reference>